<protein>
    <submittedName>
        <fullName evidence="3">Uncharacterized protein</fullName>
    </submittedName>
</protein>
<dbReference type="RefSeq" id="WP_189156254.1">
    <property type="nucleotide sequence ID" value="NZ_BMNC01000005.1"/>
</dbReference>
<evidence type="ECO:0000313" key="4">
    <source>
        <dbReference type="Proteomes" id="UP000597656"/>
    </source>
</evidence>
<dbReference type="EMBL" id="BMNC01000005">
    <property type="protein sequence ID" value="GGM97837.1"/>
    <property type="molecule type" value="Genomic_DNA"/>
</dbReference>
<proteinExistence type="predicted"/>
<feature type="compositionally biased region" description="Low complexity" evidence="1">
    <location>
        <begin position="49"/>
        <end position="63"/>
    </location>
</feature>
<evidence type="ECO:0000313" key="3">
    <source>
        <dbReference type="EMBL" id="GGM97837.1"/>
    </source>
</evidence>
<evidence type="ECO:0000256" key="2">
    <source>
        <dbReference type="SAM" id="SignalP"/>
    </source>
</evidence>
<sequence length="84" mass="8197">MRSVLPLPFVSVGVALLTAGALTAVALGGPASPGAGGSLEVTPPPHSNPVVRPETVPPRESVVGTTVTPPAAQNAENPRGDLGA</sequence>
<feature type="chain" id="PRO_5045316623" evidence="2">
    <location>
        <begin position="27"/>
        <end position="84"/>
    </location>
</feature>
<organism evidence="3 4">
    <name type="scientific">Lentzea pudingi</name>
    <dbReference type="NCBI Taxonomy" id="1789439"/>
    <lineage>
        <taxon>Bacteria</taxon>
        <taxon>Bacillati</taxon>
        <taxon>Actinomycetota</taxon>
        <taxon>Actinomycetes</taxon>
        <taxon>Pseudonocardiales</taxon>
        <taxon>Pseudonocardiaceae</taxon>
        <taxon>Lentzea</taxon>
    </lineage>
</organism>
<feature type="region of interest" description="Disordered" evidence="1">
    <location>
        <begin position="28"/>
        <end position="84"/>
    </location>
</feature>
<feature type="signal peptide" evidence="2">
    <location>
        <begin position="1"/>
        <end position="26"/>
    </location>
</feature>
<evidence type="ECO:0000256" key="1">
    <source>
        <dbReference type="SAM" id="MobiDB-lite"/>
    </source>
</evidence>
<keyword evidence="4" id="KW-1185">Reference proteome</keyword>
<comment type="caution">
    <text evidence="3">The sequence shown here is derived from an EMBL/GenBank/DDBJ whole genome shotgun (WGS) entry which is preliminary data.</text>
</comment>
<reference evidence="4" key="1">
    <citation type="journal article" date="2019" name="Int. J. Syst. Evol. Microbiol.">
        <title>The Global Catalogue of Microorganisms (GCM) 10K type strain sequencing project: providing services to taxonomists for standard genome sequencing and annotation.</title>
        <authorList>
            <consortium name="The Broad Institute Genomics Platform"/>
            <consortium name="The Broad Institute Genome Sequencing Center for Infectious Disease"/>
            <person name="Wu L."/>
            <person name="Ma J."/>
        </authorList>
    </citation>
    <scope>NUCLEOTIDE SEQUENCE [LARGE SCALE GENOMIC DNA]</scope>
    <source>
        <strain evidence="4">CGMCC 4.7319</strain>
    </source>
</reference>
<dbReference type="Proteomes" id="UP000597656">
    <property type="component" value="Unassembled WGS sequence"/>
</dbReference>
<name>A0ABQ2I4Z5_9PSEU</name>
<keyword evidence="2" id="KW-0732">Signal</keyword>
<accession>A0ABQ2I4Z5</accession>
<gene>
    <name evidence="3" type="ORF">GCM10011609_39700</name>
</gene>